<dbReference type="Proteomes" id="UP001604277">
    <property type="component" value="Unassembled WGS sequence"/>
</dbReference>
<sequence>MQIYYYLTTVDAEQQKATTATGIAEAVMKVRFYGGGGGEPKILKVSVDYTNSYVHVYEIHVYAPLSEESTFHLTLFVFMCPSVACLLRDQHEQRKRHPEKPFRRQVFVVWRPCKDVKVFRCQLPHMNSFYSINAPVMMGDRATFDSWRICCSYFIILVCKMM</sequence>
<gene>
    <name evidence="1" type="ORF">Fot_08255</name>
</gene>
<evidence type="ECO:0000313" key="1">
    <source>
        <dbReference type="EMBL" id="KAL2554636.1"/>
    </source>
</evidence>
<dbReference type="EMBL" id="JBFOLJ010000002">
    <property type="protein sequence ID" value="KAL2554636.1"/>
    <property type="molecule type" value="Genomic_DNA"/>
</dbReference>
<comment type="caution">
    <text evidence="1">The sequence shown here is derived from an EMBL/GenBank/DDBJ whole genome shotgun (WGS) entry which is preliminary data.</text>
</comment>
<name>A0ABD1WY41_9LAMI</name>
<accession>A0ABD1WY41</accession>
<evidence type="ECO:0000313" key="2">
    <source>
        <dbReference type="Proteomes" id="UP001604277"/>
    </source>
</evidence>
<protein>
    <submittedName>
        <fullName evidence="1">MYND Zn-finger protein</fullName>
    </submittedName>
</protein>
<keyword evidence="2" id="KW-1185">Reference proteome</keyword>
<dbReference type="AlphaFoldDB" id="A0ABD1WY41"/>
<organism evidence="1 2">
    <name type="scientific">Forsythia ovata</name>
    <dbReference type="NCBI Taxonomy" id="205694"/>
    <lineage>
        <taxon>Eukaryota</taxon>
        <taxon>Viridiplantae</taxon>
        <taxon>Streptophyta</taxon>
        <taxon>Embryophyta</taxon>
        <taxon>Tracheophyta</taxon>
        <taxon>Spermatophyta</taxon>
        <taxon>Magnoliopsida</taxon>
        <taxon>eudicotyledons</taxon>
        <taxon>Gunneridae</taxon>
        <taxon>Pentapetalae</taxon>
        <taxon>asterids</taxon>
        <taxon>lamiids</taxon>
        <taxon>Lamiales</taxon>
        <taxon>Oleaceae</taxon>
        <taxon>Forsythieae</taxon>
        <taxon>Forsythia</taxon>
    </lineage>
</organism>
<dbReference type="PANTHER" id="PTHR12298">
    <property type="entry name" value="PCDC2 PROGRAMMED CELL DEATH PROTEIN 2 -RELATED"/>
    <property type="match status" value="1"/>
</dbReference>
<dbReference type="PANTHER" id="PTHR12298:SF4">
    <property type="entry name" value="PROGRAMMED CELL DEATH PROTEIN 2"/>
    <property type="match status" value="1"/>
</dbReference>
<reference evidence="2" key="1">
    <citation type="submission" date="2024-07" db="EMBL/GenBank/DDBJ databases">
        <title>Two chromosome-level genome assemblies of Korean endemic species Abeliophyllum distichum and Forsythia ovata (Oleaceae).</title>
        <authorList>
            <person name="Jang H."/>
        </authorList>
    </citation>
    <scope>NUCLEOTIDE SEQUENCE [LARGE SCALE GENOMIC DNA]</scope>
</reference>
<proteinExistence type="predicted"/>